<reference evidence="4 5" key="1">
    <citation type="submission" date="2017-05" db="EMBL/GenBank/DDBJ databases">
        <authorList>
            <person name="Song R."/>
            <person name="Chenine A.L."/>
            <person name="Ruprecht R.M."/>
        </authorList>
    </citation>
    <scope>NUCLEOTIDE SEQUENCE [LARGE SCALE GENOMIC DNA]</scope>
    <source>
        <strain evidence="4 5">CECT 8898</strain>
    </source>
</reference>
<comment type="similarity">
    <text evidence="2">Belongs to the NAD(P)-dependent epimerase/dehydratase family.</text>
</comment>
<protein>
    <submittedName>
        <fullName evidence="4">NAD dependent epimerase/dehydratase family protein</fullName>
    </submittedName>
</protein>
<dbReference type="SUPFAM" id="SSF51735">
    <property type="entry name" value="NAD(P)-binding Rossmann-fold domains"/>
    <property type="match status" value="1"/>
</dbReference>
<sequence length="281" mass="29723">MAGTLQSCEVLVLGASGKLGGMLCRLWRPEGWRLVPVVRRDRGLPGALTWEPGFPPPDLHGVKAIVALWGVTPGAGRNLSDNARLAKAAVDLGASLKAETIVHCSSGAVYRPTAGPVPETTPADPQSAYGVAKREMEEVIEATREAGGARQIVLRIGNVAGADSLFANLHRGGRVVLDDFGHHDGPSRSYIAPQDLARVIEALIRDPGAQGIFNVAAPRPTRMADLGRAGGATISWRPAPDTAFPMMWLETTRLSRHVRLPERSADADWLVAAAAEAGAFA</sequence>
<dbReference type="Gene3D" id="3.40.50.720">
    <property type="entry name" value="NAD(P)-binding Rossmann-like Domain"/>
    <property type="match status" value="1"/>
</dbReference>
<evidence type="ECO:0000256" key="1">
    <source>
        <dbReference type="ARBA" id="ARBA00005125"/>
    </source>
</evidence>
<organism evidence="4 5">
    <name type="scientific">Maliponia aquimaris</name>
    <dbReference type="NCBI Taxonomy" id="1673631"/>
    <lineage>
        <taxon>Bacteria</taxon>
        <taxon>Pseudomonadati</taxon>
        <taxon>Pseudomonadota</taxon>
        <taxon>Alphaproteobacteria</taxon>
        <taxon>Rhodobacterales</taxon>
        <taxon>Paracoccaceae</taxon>
        <taxon>Maliponia</taxon>
    </lineage>
</organism>
<proteinExistence type="inferred from homology"/>
<keyword evidence="5" id="KW-1185">Reference proteome</keyword>
<comment type="pathway">
    <text evidence="1">Bacterial outer membrane biogenesis; LPS O-antigen biosynthesis.</text>
</comment>
<dbReference type="InterPro" id="IPR036291">
    <property type="entry name" value="NAD(P)-bd_dom_sf"/>
</dbReference>
<dbReference type="EMBL" id="FXYF01000001">
    <property type="protein sequence ID" value="SMX32290.1"/>
    <property type="molecule type" value="Genomic_DNA"/>
</dbReference>
<dbReference type="OrthoDB" id="7687386at2"/>
<name>A0A238JNN5_9RHOB</name>
<evidence type="ECO:0000256" key="2">
    <source>
        <dbReference type="ARBA" id="ARBA00007637"/>
    </source>
</evidence>
<feature type="domain" description="NAD-dependent epimerase/dehydratase" evidence="3">
    <location>
        <begin position="81"/>
        <end position="216"/>
    </location>
</feature>
<evidence type="ECO:0000259" key="3">
    <source>
        <dbReference type="Pfam" id="PF01370"/>
    </source>
</evidence>
<evidence type="ECO:0000313" key="5">
    <source>
        <dbReference type="Proteomes" id="UP000207598"/>
    </source>
</evidence>
<dbReference type="Proteomes" id="UP000207598">
    <property type="component" value="Unassembled WGS sequence"/>
</dbReference>
<dbReference type="PANTHER" id="PTHR43000">
    <property type="entry name" value="DTDP-D-GLUCOSE 4,6-DEHYDRATASE-RELATED"/>
    <property type="match status" value="1"/>
</dbReference>
<gene>
    <name evidence="4" type="ORF">MAA8898_00208</name>
</gene>
<dbReference type="RefSeq" id="WP_141194759.1">
    <property type="nucleotide sequence ID" value="NZ_FXYF01000001.1"/>
</dbReference>
<dbReference type="AlphaFoldDB" id="A0A238JNN5"/>
<accession>A0A238JNN5</accession>
<evidence type="ECO:0000313" key="4">
    <source>
        <dbReference type="EMBL" id="SMX32290.1"/>
    </source>
</evidence>
<dbReference type="InterPro" id="IPR001509">
    <property type="entry name" value="Epimerase_deHydtase"/>
</dbReference>
<dbReference type="Pfam" id="PF01370">
    <property type="entry name" value="Epimerase"/>
    <property type="match status" value="1"/>
</dbReference>